<reference evidence="11" key="2">
    <citation type="submission" date="2020-09" db="EMBL/GenBank/DDBJ databases">
        <authorList>
            <person name="Sun Q."/>
            <person name="Zhou Y."/>
        </authorList>
    </citation>
    <scope>NUCLEOTIDE SEQUENCE</scope>
    <source>
        <strain evidence="11">CGMCC 4.7398</strain>
    </source>
</reference>
<evidence type="ECO:0000256" key="2">
    <source>
        <dbReference type="ARBA" id="ARBA00008290"/>
    </source>
</evidence>
<reference evidence="11" key="1">
    <citation type="journal article" date="2014" name="Int. J. Syst. Evol. Microbiol.">
        <title>Complete genome sequence of Corynebacterium casei LMG S-19264T (=DSM 44701T), isolated from a smear-ripened cheese.</title>
        <authorList>
            <consortium name="US DOE Joint Genome Institute (JGI-PGF)"/>
            <person name="Walter F."/>
            <person name="Albersmeier A."/>
            <person name="Kalinowski J."/>
            <person name="Ruckert C."/>
        </authorList>
    </citation>
    <scope>NUCLEOTIDE SEQUENCE</scope>
    <source>
        <strain evidence="11">CGMCC 4.7398</strain>
    </source>
</reference>
<evidence type="ECO:0000256" key="7">
    <source>
        <dbReference type="ARBA" id="ARBA00022833"/>
    </source>
</evidence>
<keyword evidence="3 9" id="KW-0031">Aminopeptidase</keyword>
<dbReference type="PANTHER" id="PTHR28570:SF3">
    <property type="entry name" value="ASPARTYL AMINOPEPTIDASE"/>
    <property type="match status" value="1"/>
</dbReference>
<dbReference type="NCBIfam" id="NF002759">
    <property type="entry name" value="PRK02813.1"/>
    <property type="match status" value="1"/>
</dbReference>
<comment type="caution">
    <text evidence="11">The sequence shown here is derived from an EMBL/GenBank/DDBJ whole genome shotgun (WGS) entry which is preliminary data.</text>
</comment>
<dbReference type="SUPFAM" id="SSF101821">
    <property type="entry name" value="Aminopeptidase/glucanase lid domain"/>
    <property type="match status" value="1"/>
</dbReference>
<dbReference type="InterPro" id="IPR001948">
    <property type="entry name" value="Peptidase_M18"/>
</dbReference>
<dbReference type="AlphaFoldDB" id="A0A919FNT3"/>
<keyword evidence="4 9" id="KW-0645">Protease</keyword>
<evidence type="ECO:0000256" key="8">
    <source>
        <dbReference type="ARBA" id="ARBA00023049"/>
    </source>
</evidence>
<name>A0A919FNT3_9MICO</name>
<evidence type="ECO:0000256" key="5">
    <source>
        <dbReference type="ARBA" id="ARBA00022723"/>
    </source>
</evidence>
<keyword evidence="7 9" id="KW-0862">Zinc</keyword>
<keyword evidence="12" id="KW-1185">Reference proteome</keyword>
<dbReference type="GO" id="GO:0008237">
    <property type="term" value="F:metallopeptidase activity"/>
    <property type="evidence" value="ECO:0007669"/>
    <property type="project" value="UniProtKB-KW"/>
</dbReference>
<evidence type="ECO:0000256" key="3">
    <source>
        <dbReference type="ARBA" id="ARBA00022438"/>
    </source>
</evidence>
<keyword evidence="5 9" id="KW-0479">Metal-binding</keyword>
<keyword evidence="6 9" id="KW-0378">Hydrolase</keyword>
<dbReference type="RefSeq" id="WP_189668564.1">
    <property type="nucleotide sequence ID" value="NZ_BNAS01000002.1"/>
</dbReference>
<evidence type="ECO:0000256" key="1">
    <source>
        <dbReference type="ARBA" id="ARBA00001947"/>
    </source>
</evidence>
<dbReference type="GO" id="GO:0005737">
    <property type="term" value="C:cytoplasm"/>
    <property type="evidence" value="ECO:0007669"/>
    <property type="project" value="UniProtKB-ARBA"/>
</dbReference>
<dbReference type="InterPro" id="IPR023358">
    <property type="entry name" value="Peptidase_M18_dom2"/>
</dbReference>
<evidence type="ECO:0000256" key="10">
    <source>
        <dbReference type="RuleBase" id="RU004387"/>
    </source>
</evidence>
<evidence type="ECO:0000256" key="4">
    <source>
        <dbReference type="ARBA" id="ARBA00022670"/>
    </source>
</evidence>
<dbReference type="PANTHER" id="PTHR28570">
    <property type="entry name" value="ASPARTYL AMINOPEPTIDASE"/>
    <property type="match status" value="1"/>
</dbReference>
<comment type="similarity">
    <text evidence="2 9">Belongs to the peptidase M18 family.</text>
</comment>
<evidence type="ECO:0000256" key="6">
    <source>
        <dbReference type="ARBA" id="ARBA00022801"/>
    </source>
</evidence>
<dbReference type="SUPFAM" id="SSF53187">
    <property type="entry name" value="Zn-dependent exopeptidases"/>
    <property type="match status" value="1"/>
</dbReference>
<accession>A0A919FNT3</accession>
<dbReference type="EC" id="3.4.11.-" evidence="10"/>
<dbReference type="EMBL" id="BNAS01000002">
    <property type="protein sequence ID" value="GHH69239.1"/>
    <property type="molecule type" value="Genomic_DNA"/>
</dbReference>
<dbReference type="GO" id="GO:0006508">
    <property type="term" value="P:proteolysis"/>
    <property type="evidence" value="ECO:0007669"/>
    <property type="project" value="UniProtKB-KW"/>
</dbReference>
<dbReference type="Gene3D" id="3.40.630.10">
    <property type="entry name" value="Zn peptidases"/>
    <property type="match status" value="1"/>
</dbReference>
<organism evidence="11 12">
    <name type="scientific">Promicromonospora soli</name>
    <dbReference type="NCBI Taxonomy" id="2035533"/>
    <lineage>
        <taxon>Bacteria</taxon>
        <taxon>Bacillati</taxon>
        <taxon>Actinomycetota</taxon>
        <taxon>Actinomycetes</taxon>
        <taxon>Micrococcales</taxon>
        <taxon>Promicromonosporaceae</taxon>
        <taxon>Promicromonospora</taxon>
    </lineage>
</organism>
<keyword evidence="8 9" id="KW-0482">Metalloprotease</keyword>
<proteinExistence type="inferred from homology"/>
<evidence type="ECO:0000256" key="9">
    <source>
        <dbReference type="RuleBase" id="RU004386"/>
    </source>
</evidence>
<evidence type="ECO:0000313" key="11">
    <source>
        <dbReference type="EMBL" id="GHH69239.1"/>
    </source>
</evidence>
<dbReference type="GO" id="GO:0008270">
    <property type="term" value="F:zinc ion binding"/>
    <property type="evidence" value="ECO:0007669"/>
    <property type="project" value="InterPro"/>
</dbReference>
<dbReference type="GO" id="GO:0004177">
    <property type="term" value="F:aminopeptidase activity"/>
    <property type="evidence" value="ECO:0007669"/>
    <property type="project" value="UniProtKB-KW"/>
</dbReference>
<comment type="cofactor">
    <cofactor evidence="1 10">
        <name>Zn(2+)</name>
        <dbReference type="ChEBI" id="CHEBI:29105"/>
    </cofactor>
</comment>
<gene>
    <name evidence="11" type="ORF">GCM10017772_13890</name>
</gene>
<dbReference type="Proteomes" id="UP000627369">
    <property type="component" value="Unassembled WGS sequence"/>
</dbReference>
<dbReference type="Pfam" id="PF02127">
    <property type="entry name" value="Peptidase_M18"/>
    <property type="match status" value="1"/>
</dbReference>
<evidence type="ECO:0000313" key="12">
    <source>
        <dbReference type="Proteomes" id="UP000627369"/>
    </source>
</evidence>
<protein>
    <recommendedName>
        <fullName evidence="10">M18 family aminopeptidase</fullName>
        <ecNumber evidence="10">3.4.11.-</ecNumber>
    </recommendedName>
</protein>
<dbReference type="PRINTS" id="PR00932">
    <property type="entry name" value="AMINO1PTASE"/>
</dbReference>
<sequence>MTDQSFSPAQQASAPEVPAEAREHIADLGAFVSASPSSYHAAAEVARRAEAAGFTLLAEDAAWSVIGGGRYVVVRDGSVIVFTVPDAAGPTTRFTIVGAHTDSPGFKLKPKPTTHGAGGWWQAGVEVYGGPLLSSWLDRELELAGRIVTHDGAEHLVRTGPMLRIPQLAVHLDRGVNDNGLTLDKQRHTQPVWGLGDAQSADVLAALAADAGVDPATIGGYDVVLADTQPARAFGAGQALFASARLDNLLSTHAGLTAILGRVSSGVEPVETRASTGSATGGSIELFAAFDHEEIGSESRSGAAGPFLEEVLVRISTALGASPEERAQAFAASLHVSSDVGHAVHPNYPERHDPANRPVAGGGPILKINANQRYATDAHGAAAWNVACRGAGVPTQEFVSNNAMPCGSTIGPISATRLGIRTVDVGVAILSMHSARELTAVVDPWYLMRAMAAVLAR</sequence>
<dbReference type="Gene3D" id="2.30.250.10">
    <property type="entry name" value="Aminopeptidase i, Domain 2"/>
    <property type="match status" value="1"/>
</dbReference>